<protein>
    <submittedName>
        <fullName evidence="2">DUF4403 family protein</fullName>
    </submittedName>
</protein>
<evidence type="ECO:0000313" key="3">
    <source>
        <dbReference type="Proteomes" id="UP000609172"/>
    </source>
</evidence>
<gene>
    <name evidence="2" type="ORF">I5M07_10480</name>
</gene>
<keyword evidence="3" id="KW-1185">Reference proteome</keyword>
<feature type="chain" id="PRO_5036883061" evidence="1">
    <location>
        <begin position="28"/>
        <end position="468"/>
    </location>
</feature>
<proteinExistence type="predicted"/>
<dbReference type="InterPro" id="IPR025515">
    <property type="entry name" value="DUF4403"/>
</dbReference>
<keyword evidence="1" id="KW-0732">Signal</keyword>
<dbReference type="AlphaFoldDB" id="A0A934PNS8"/>
<organism evidence="2 3">
    <name type="scientific">Flavobacterium agrisoli</name>
    <dbReference type="NCBI Taxonomy" id="2793066"/>
    <lineage>
        <taxon>Bacteria</taxon>
        <taxon>Pseudomonadati</taxon>
        <taxon>Bacteroidota</taxon>
        <taxon>Flavobacteriia</taxon>
        <taxon>Flavobacteriales</taxon>
        <taxon>Flavobacteriaceae</taxon>
        <taxon>Flavobacterium</taxon>
    </lineage>
</organism>
<feature type="signal peptide" evidence="1">
    <location>
        <begin position="1"/>
        <end position="27"/>
    </location>
</feature>
<dbReference type="Pfam" id="PF14356">
    <property type="entry name" value="DUF4403"/>
    <property type="match status" value="1"/>
</dbReference>
<sequence>MQHCPKLVGFILFLFLLSSCSTTQKLATLKPEPDDAVPLSYQNQASFINLPVTVKIKDIENQTNTYLSGLIFEDNTIEDNDIEMKIWKTAPIQMHSKTTQASDKLETVLPLKAVIKYRIGTEKLGIKMYDTREFHLNGILTLESDVALQNWKLKTKTSIKSLTWNESPTMTLLGKNLPITYLANPAIGLFKDKMEKNIDDAIEKAMDFKPNVMAALAQICTPFLMNEAYESWLRINPSEIYCSPAVLKKDQFSIQMGMKCTMETIIGKQPETNFNSANIVLKPVTKIPNQVSATIAAISSYSEASKIMTKNFGGQVFESGSKKVTVNKVDIWHKNGKMIIALDVSGSLNGVVYLSGFPQYNAQTKELYFDQLDYVLDTKNKLTKTANWLLQGYIVRKIQETCRYSIAPNLEEGKKTMLGYLNNYSPMKGVFVNGTLQDIVFEKVTLNNQAIIAFLKVKGSLNVAVDGL</sequence>
<evidence type="ECO:0000256" key="1">
    <source>
        <dbReference type="SAM" id="SignalP"/>
    </source>
</evidence>
<dbReference type="Proteomes" id="UP000609172">
    <property type="component" value="Unassembled WGS sequence"/>
</dbReference>
<reference evidence="2" key="1">
    <citation type="submission" date="2020-12" db="EMBL/GenBank/DDBJ databases">
        <title>Bacterial novel species Flavobacterium sp. SE-1-e isolated from soil.</title>
        <authorList>
            <person name="Jung H.-Y."/>
        </authorList>
    </citation>
    <scope>NUCLEOTIDE SEQUENCE</scope>
    <source>
        <strain evidence="2">SE-1-e</strain>
    </source>
</reference>
<dbReference type="PROSITE" id="PS51257">
    <property type="entry name" value="PROKAR_LIPOPROTEIN"/>
    <property type="match status" value="1"/>
</dbReference>
<comment type="caution">
    <text evidence="2">The sequence shown here is derived from an EMBL/GenBank/DDBJ whole genome shotgun (WGS) entry which is preliminary data.</text>
</comment>
<dbReference type="RefSeq" id="WP_200106400.1">
    <property type="nucleotide sequence ID" value="NZ_JAEHFV010000004.1"/>
</dbReference>
<name>A0A934PNS8_9FLAO</name>
<evidence type="ECO:0000313" key="2">
    <source>
        <dbReference type="EMBL" id="MBK0370265.1"/>
    </source>
</evidence>
<dbReference type="EMBL" id="JAEHFV010000004">
    <property type="protein sequence ID" value="MBK0370265.1"/>
    <property type="molecule type" value="Genomic_DNA"/>
</dbReference>
<accession>A0A934PNS8</accession>